<proteinExistence type="predicted"/>
<dbReference type="EMBL" id="CATNWA010014250">
    <property type="protein sequence ID" value="CAI9569598.1"/>
    <property type="molecule type" value="Genomic_DNA"/>
</dbReference>
<dbReference type="Proteomes" id="UP001162483">
    <property type="component" value="Unassembled WGS sequence"/>
</dbReference>
<name>A0ABN9DDP0_9NEOB</name>
<feature type="non-terminal residue" evidence="1">
    <location>
        <position position="92"/>
    </location>
</feature>
<accession>A0ABN9DDP0</accession>
<comment type="caution">
    <text evidence="1">The sequence shown here is derived from an EMBL/GenBank/DDBJ whole genome shotgun (WGS) entry which is preliminary data.</text>
</comment>
<sequence length="92" mass="9713">MSVTPDTPHVCCTAPIFGPPVEEGWGSGLDGGALMGPLPFVVECGETCVPVHFCTLTPDMISDKPVCNMCEIPPTSTSPPSWRRFSCLSLSS</sequence>
<evidence type="ECO:0000313" key="2">
    <source>
        <dbReference type="Proteomes" id="UP001162483"/>
    </source>
</evidence>
<reference evidence="1" key="1">
    <citation type="submission" date="2023-05" db="EMBL/GenBank/DDBJ databases">
        <authorList>
            <person name="Stuckert A."/>
        </authorList>
    </citation>
    <scope>NUCLEOTIDE SEQUENCE</scope>
</reference>
<gene>
    <name evidence="1" type="ORF">SPARVUS_LOCUS6946548</name>
</gene>
<keyword evidence="2" id="KW-1185">Reference proteome</keyword>
<evidence type="ECO:0000313" key="1">
    <source>
        <dbReference type="EMBL" id="CAI9569598.1"/>
    </source>
</evidence>
<protein>
    <submittedName>
        <fullName evidence="1">Uncharacterized protein</fullName>
    </submittedName>
</protein>
<organism evidence="1 2">
    <name type="scientific">Staurois parvus</name>
    <dbReference type="NCBI Taxonomy" id="386267"/>
    <lineage>
        <taxon>Eukaryota</taxon>
        <taxon>Metazoa</taxon>
        <taxon>Chordata</taxon>
        <taxon>Craniata</taxon>
        <taxon>Vertebrata</taxon>
        <taxon>Euteleostomi</taxon>
        <taxon>Amphibia</taxon>
        <taxon>Batrachia</taxon>
        <taxon>Anura</taxon>
        <taxon>Neobatrachia</taxon>
        <taxon>Ranoidea</taxon>
        <taxon>Ranidae</taxon>
        <taxon>Staurois</taxon>
    </lineage>
</organism>